<protein>
    <submittedName>
        <fullName evidence="3">Response regulator receiver domain-containing protein</fullName>
    </submittedName>
</protein>
<dbReference type="Proteomes" id="UP000271227">
    <property type="component" value="Unassembled WGS sequence"/>
</dbReference>
<dbReference type="PROSITE" id="PS50110">
    <property type="entry name" value="RESPONSE_REGULATORY"/>
    <property type="match status" value="1"/>
</dbReference>
<gene>
    <name evidence="3" type="ORF">BXY39_2118</name>
</gene>
<dbReference type="SMART" id="SM00448">
    <property type="entry name" value="REC"/>
    <property type="match status" value="1"/>
</dbReference>
<reference evidence="3 4" key="1">
    <citation type="submission" date="2018-10" db="EMBL/GenBank/DDBJ databases">
        <title>Genomic Encyclopedia of Archaeal and Bacterial Type Strains, Phase II (KMG-II): from individual species to whole genera.</title>
        <authorList>
            <person name="Goeker M."/>
        </authorList>
    </citation>
    <scope>NUCLEOTIDE SEQUENCE [LARGE SCALE GENOMIC DNA]</scope>
    <source>
        <strain evidence="3 4">DSM 25217</strain>
    </source>
</reference>
<dbReference type="InParanoid" id="A0A3M0CWC6"/>
<dbReference type="EMBL" id="REFR01000011">
    <property type="protein sequence ID" value="RMB08023.1"/>
    <property type="molecule type" value="Genomic_DNA"/>
</dbReference>
<evidence type="ECO:0000259" key="2">
    <source>
        <dbReference type="PROSITE" id="PS50110"/>
    </source>
</evidence>
<dbReference type="Pfam" id="PF00072">
    <property type="entry name" value="Response_reg"/>
    <property type="match status" value="1"/>
</dbReference>
<keyword evidence="4" id="KW-1185">Reference proteome</keyword>
<proteinExistence type="predicted"/>
<dbReference type="PANTHER" id="PTHR44520">
    <property type="entry name" value="RESPONSE REGULATOR RCP1-RELATED"/>
    <property type="match status" value="1"/>
</dbReference>
<comment type="caution">
    <text evidence="3">The sequence shown here is derived from an EMBL/GenBank/DDBJ whole genome shotgun (WGS) entry which is preliminary data.</text>
</comment>
<dbReference type="GO" id="GO:0000160">
    <property type="term" value="P:phosphorelay signal transduction system"/>
    <property type="evidence" value="ECO:0007669"/>
    <property type="project" value="InterPro"/>
</dbReference>
<evidence type="ECO:0000313" key="4">
    <source>
        <dbReference type="Proteomes" id="UP000271227"/>
    </source>
</evidence>
<accession>A0A3M0CWC6</accession>
<keyword evidence="1" id="KW-0597">Phosphoprotein</keyword>
<feature type="domain" description="Response regulatory" evidence="2">
    <location>
        <begin position="6"/>
        <end position="131"/>
    </location>
</feature>
<dbReference type="InterPro" id="IPR011006">
    <property type="entry name" value="CheY-like_superfamily"/>
</dbReference>
<feature type="modified residue" description="4-aspartylphosphate" evidence="1">
    <location>
        <position position="64"/>
    </location>
</feature>
<evidence type="ECO:0000256" key="1">
    <source>
        <dbReference type="PROSITE-ProRule" id="PRU00169"/>
    </source>
</evidence>
<evidence type="ECO:0000313" key="3">
    <source>
        <dbReference type="EMBL" id="RMB08023.1"/>
    </source>
</evidence>
<dbReference type="Gene3D" id="3.40.50.2300">
    <property type="match status" value="1"/>
</dbReference>
<sequence>MSNPVEILLVEDNPGDVRLTQEALREARIANRLHTVRDGEMALDYLFRRGRFEDAVLPDLIFLDLNIPRVSGLEVLDRIKSQDVLKRIPIVILTSSEAEKDIVKSYDLHANCYVKKPLDLNGFVDVIKSIEGFWLSVVKLATV</sequence>
<dbReference type="SUPFAM" id="SSF52172">
    <property type="entry name" value="CheY-like"/>
    <property type="match status" value="1"/>
</dbReference>
<organism evidence="3 4">
    <name type="scientific">Eilatimonas milleporae</name>
    <dbReference type="NCBI Taxonomy" id="911205"/>
    <lineage>
        <taxon>Bacteria</taxon>
        <taxon>Pseudomonadati</taxon>
        <taxon>Pseudomonadota</taxon>
        <taxon>Alphaproteobacteria</taxon>
        <taxon>Kordiimonadales</taxon>
        <taxon>Kordiimonadaceae</taxon>
        <taxon>Eilatimonas</taxon>
    </lineage>
</organism>
<name>A0A3M0CWC6_9PROT</name>
<dbReference type="InterPro" id="IPR052893">
    <property type="entry name" value="TCS_response_regulator"/>
</dbReference>
<dbReference type="AlphaFoldDB" id="A0A3M0CWC6"/>
<dbReference type="InterPro" id="IPR001789">
    <property type="entry name" value="Sig_transdc_resp-reg_receiver"/>
</dbReference>
<dbReference type="CDD" id="cd17557">
    <property type="entry name" value="REC_Rcp-like"/>
    <property type="match status" value="1"/>
</dbReference>